<evidence type="ECO:0000256" key="2">
    <source>
        <dbReference type="ARBA" id="ARBA00023242"/>
    </source>
</evidence>
<protein>
    <submittedName>
        <fullName evidence="4">Uncharacterized protein</fullName>
    </submittedName>
</protein>
<organism evidence="4 5">
    <name type="scientific">Owenia fusiformis</name>
    <name type="common">Polychaete worm</name>
    <dbReference type="NCBI Taxonomy" id="6347"/>
    <lineage>
        <taxon>Eukaryota</taxon>
        <taxon>Metazoa</taxon>
        <taxon>Spiralia</taxon>
        <taxon>Lophotrochozoa</taxon>
        <taxon>Annelida</taxon>
        <taxon>Polychaeta</taxon>
        <taxon>Sedentaria</taxon>
        <taxon>Canalipalpata</taxon>
        <taxon>Sabellida</taxon>
        <taxon>Oweniida</taxon>
        <taxon>Oweniidae</taxon>
        <taxon>Owenia</taxon>
    </lineage>
</organism>
<dbReference type="GO" id="GO:0000785">
    <property type="term" value="C:chromatin"/>
    <property type="evidence" value="ECO:0007669"/>
    <property type="project" value="TreeGrafter"/>
</dbReference>
<dbReference type="InterPro" id="IPR004198">
    <property type="entry name" value="Znf_C5HC2"/>
</dbReference>
<dbReference type="SUPFAM" id="SSF51197">
    <property type="entry name" value="Clavaminate synthase-like"/>
    <property type="match status" value="1"/>
</dbReference>
<dbReference type="Gene3D" id="2.60.120.650">
    <property type="entry name" value="Cupin"/>
    <property type="match status" value="1"/>
</dbReference>
<dbReference type="Pfam" id="PF02373">
    <property type="entry name" value="JmjC"/>
    <property type="match status" value="1"/>
</dbReference>
<evidence type="ECO:0000313" key="4">
    <source>
        <dbReference type="EMBL" id="CAH1780364.1"/>
    </source>
</evidence>
<evidence type="ECO:0000256" key="1">
    <source>
        <dbReference type="ARBA" id="ARBA00004123"/>
    </source>
</evidence>
<proteinExistence type="predicted"/>
<dbReference type="InterPro" id="IPR003347">
    <property type="entry name" value="JmjC_dom"/>
</dbReference>
<feature type="region of interest" description="Disordered" evidence="3">
    <location>
        <begin position="1"/>
        <end position="92"/>
    </location>
</feature>
<dbReference type="PANTHER" id="PTHR10694:SF113">
    <property type="entry name" value="PROTEIN JUMONJI"/>
    <property type="match status" value="1"/>
</dbReference>
<gene>
    <name evidence="4" type="ORF">OFUS_LOCUS7064</name>
</gene>
<feature type="compositionally biased region" description="Pro residues" evidence="3">
    <location>
        <begin position="77"/>
        <end position="86"/>
    </location>
</feature>
<keyword evidence="2" id="KW-0539">Nucleus</keyword>
<dbReference type="InterPro" id="IPR036431">
    <property type="entry name" value="ARID_dom_sf"/>
</dbReference>
<dbReference type="SMART" id="SM00545">
    <property type="entry name" value="JmjN"/>
    <property type="match status" value="1"/>
</dbReference>
<dbReference type="InterPro" id="IPR003349">
    <property type="entry name" value="JmjN"/>
</dbReference>
<dbReference type="AlphaFoldDB" id="A0A8J1US83"/>
<dbReference type="OrthoDB" id="8951118at2759"/>
<dbReference type="GO" id="GO:0003677">
    <property type="term" value="F:DNA binding"/>
    <property type="evidence" value="ECO:0007669"/>
    <property type="project" value="InterPro"/>
</dbReference>
<feature type="compositionally biased region" description="Basic and acidic residues" evidence="3">
    <location>
        <begin position="1"/>
        <end position="37"/>
    </location>
</feature>
<evidence type="ECO:0000256" key="3">
    <source>
        <dbReference type="SAM" id="MobiDB-lite"/>
    </source>
</evidence>
<dbReference type="Pfam" id="PF02375">
    <property type="entry name" value="JmjN"/>
    <property type="match status" value="1"/>
</dbReference>
<dbReference type="SMART" id="SM00558">
    <property type="entry name" value="JmjC"/>
    <property type="match status" value="1"/>
</dbReference>
<dbReference type="PROSITE" id="PS51183">
    <property type="entry name" value="JMJN"/>
    <property type="match status" value="1"/>
</dbReference>
<dbReference type="Pfam" id="PF01388">
    <property type="entry name" value="ARID"/>
    <property type="match status" value="1"/>
</dbReference>
<dbReference type="EMBL" id="CAIIXF020000003">
    <property type="protein sequence ID" value="CAH1780364.1"/>
    <property type="molecule type" value="Genomic_DNA"/>
</dbReference>
<keyword evidence="5" id="KW-1185">Reference proteome</keyword>
<dbReference type="PROSITE" id="PS51184">
    <property type="entry name" value="JMJC"/>
    <property type="match status" value="1"/>
</dbReference>
<dbReference type="GO" id="GO:0010468">
    <property type="term" value="P:regulation of gene expression"/>
    <property type="evidence" value="ECO:0007669"/>
    <property type="project" value="TreeGrafter"/>
</dbReference>
<evidence type="ECO:0000313" key="5">
    <source>
        <dbReference type="Proteomes" id="UP000749559"/>
    </source>
</evidence>
<dbReference type="Gene3D" id="1.10.150.60">
    <property type="entry name" value="ARID DNA-binding domain"/>
    <property type="match status" value="1"/>
</dbReference>
<dbReference type="Pfam" id="PF02928">
    <property type="entry name" value="zf-C5HC2"/>
    <property type="match status" value="1"/>
</dbReference>
<dbReference type="InterPro" id="IPR001606">
    <property type="entry name" value="ARID_dom"/>
</dbReference>
<name>A0A8J1US83_OWEFU</name>
<dbReference type="SMART" id="SM01014">
    <property type="entry name" value="ARID"/>
    <property type="match status" value="1"/>
</dbReference>
<sequence>MKSGKEISDSDKELKQINNSKVEKKVQRGNIKNEPHLRPRPSATQSSSEESSRRMRGRPPGSLNKAKKEPVSQKLPPSYPRRPFPGPNEASRIVDVPEFYPSEEQFQNPIEYINAIKHQAEPYGMCKIVPPISWKPEFKLNEDMRFFSQVQHVHKLHQRWGPNVQKIECIRKHLESQGVELQPIVFGGIELDMWNFLQTLQQHGGLQNVQNKKGFNKLADALKIPKLSQDRPARLYDAYCKYLLSYDTLSKDEKLKLEHQVLAERQKRKKIKDEEDECCLKGKSMSLKEYQRIARNIQAMYFKEDPSPEVVEAEFWKITHDRLNHLVVQCGHIDTATSGSGFPSKRESPFAKHGWNFTQLAQNSGSVLRHLGPVCGLTVPTIHVGMLFSTSCWSTDPHLLPYVVYSHSGADVIWNCIPKPETEKFKVAMKSLVPNLLSDDPIWLPEDTVMVPPDTLVSKGVSITKCIQRPREFLVVFPESYTSTISCGYSVSESVHYATPDWLPTGAKAAKLLKDSCERELFSMSRLLFNLARNEKTSTDLLKLILPLLQSIIEEEVKLRKELAFHGLKDRERMGTINENPSPSAKWRRGVQEEDDVCEVSKQICYSSRVENEHDSSVFSLQHAVPHIMKRKNLKHCRLYYRYTEKELMGILDKVKERIVSKTPSKSTEATSPRKKAKI</sequence>
<dbReference type="PROSITE" id="PS51011">
    <property type="entry name" value="ARID"/>
    <property type="match status" value="1"/>
</dbReference>
<dbReference type="Proteomes" id="UP000749559">
    <property type="component" value="Unassembled WGS sequence"/>
</dbReference>
<comment type="caution">
    <text evidence="4">The sequence shown here is derived from an EMBL/GenBank/DDBJ whole genome shotgun (WGS) entry which is preliminary data.</text>
</comment>
<dbReference type="PANTHER" id="PTHR10694">
    <property type="entry name" value="LYSINE-SPECIFIC DEMETHYLASE"/>
    <property type="match status" value="1"/>
</dbReference>
<dbReference type="CDD" id="cd16870">
    <property type="entry name" value="ARID_JARD2"/>
    <property type="match status" value="1"/>
</dbReference>
<dbReference type="SUPFAM" id="SSF46774">
    <property type="entry name" value="ARID-like"/>
    <property type="match status" value="1"/>
</dbReference>
<dbReference type="GO" id="GO:0005634">
    <property type="term" value="C:nucleus"/>
    <property type="evidence" value="ECO:0007669"/>
    <property type="project" value="UniProtKB-SubCell"/>
</dbReference>
<reference evidence="4" key="1">
    <citation type="submission" date="2022-03" db="EMBL/GenBank/DDBJ databases">
        <authorList>
            <person name="Martin C."/>
        </authorList>
    </citation>
    <scope>NUCLEOTIDE SEQUENCE</scope>
</reference>
<dbReference type="GO" id="GO:0006338">
    <property type="term" value="P:chromatin remodeling"/>
    <property type="evidence" value="ECO:0007669"/>
    <property type="project" value="TreeGrafter"/>
</dbReference>
<accession>A0A8J1US83</accession>
<dbReference type="SMART" id="SM00501">
    <property type="entry name" value="BRIGHT"/>
    <property type="match status" value="1"/>
</dbReference>
<comment type="subcellular location">
    <subcellularLocation>
        <location evidence="1">Nucleus</location>
    </subcellularLocation>
</comment>